<reference evidence="4 5" key="1">
    <citation type="journal article" date="2016" name="Environ. Microbiol.">
        <title>Genomic resolution of a cold subsurface aquifer community provides metabolic insights for novel microbes adapted to high CO concentrations.</title>
        <authorList>
            <person name="Probst A.J."/>
            <person name="Castelle C.J."/>
            <person name="Singh A."/>
            <person name="Brown C.T."/>
            <person name="Anantharaman K."/>
            <person name="Sharon I."/>
            <person name="Hug L.A."/>
            <person name="Burstein D."/>
            <person name="Emerson J.B."/>
            <person name="Thomas B.C."/>
            <person name="Banfield J.F."/>
        </authorList>
    </citation>
    <scope>NUCLEOTIDE SEQUENCE [LARGE SCALE GENOMIC DNA]</scope>
    <source>
        <strain evidence="4">CG1_02_47_685</strain>
    </source>
</reference>
<evidence type="ECO:0000256" key="1">
    <source>
        <dbReference type="SAM" id="MobiDB-lite"/>
    </source>
</evidence>
<dbReference type="AlphaFoldDB" id="A0A1J4VA00"/>
<feature type="domain" description="LTD" evidence="3">
    <location>
        <begin position="236"/>
        <end position="343"/>
    </location>
</feature>
<accession>A0A1J4VA00</accession>
<sequence>MKRRFTKIIFRQERSMDDVRIVRRHFIDASESAVGVDDAAADIRPRGGRETPVRRLSFFAVVVLIGMSYTLAHAGTTISFFNDIEKALGNALSAIALDFSVNAADSPLDVYVGVEALGGATIVPVVTPEPGSFPIEYKVTAEKTGGVDELCNALHAVATTTPFDYDGALLALNTATTSITGLWRLEIDIPSSAVEIAQGDVCNVDLVYSGWRDGGDEGVGYQDEERVPLTVRARMIVLNEFLPNPDGVAYDVDFGDDDDTMPRGEWIEIYNNGDAVVDLIGFAVGDATNTVPITAGNTLPAGTSIAAHGWLAVYLNGVLLDNDGDTVRLIDPDSRVVDSHVYYGAEFCAQEPTAGSENAGDTASGSCADILGNKSFARIPDGIGAWVDPVPTPGFANDTNVDELSAILGVLGGKPDDGNRAGTTAGAASSETDGGTVSTGDESAAISSEDDVSRLESDGIVDEFEKVENNDTDDIDDAEVLGAPDDDDIVPAPNDGEHLPDVSEENGESGAVQGESVGEDAVFSDVIIPEENNELDEETRREENTQPEAVVPETPSSDGAVDESPFLGGTSENGSDDSAGT</sequence>
<feature type="compositionally biased region" description="Polar residues" evidence="1">
    <location>
        <begin position="570"/>
        <end position="581"/>
    </location>
</feature>
<evidence type="ECO:0000259" key="3">
    <source>
        <dbReference type="Pfam" id="PF00932"/>
    </source>
</evidence>
<evidence type="ECO:0000313" key="5">
    <source>
        <dbReference type="Proteomes" id="UP000183206"/>
    </source>
</evidence>
<feature type="region of interest" description="Disordered" evidence="1">
    <location>
        <begin position="411"/>
        <end position="581"/>
    </location>
</feature>
<evidence type="ECO:0000256" key="2">
    <source>
        <dbReference type="SAM" id="Phobius"/>
    </source>
</evidence>
<proteinExistence type="predicted"/>
<comment type="caution">
    <text evidence="4">The sequence shown here is derived from an EMBL/GenBank/DDBJ whole genome shotgun (WGS) entry which is preliminary data.</text>
</comment>
<evidence type="ECO:0000313" key="4">
    <source>
        <dbReference type="EMBL" id="OIO31573.1"/>
    </source>
</evidence>
<keyword evidence="2" id="KW-1133">Transmembrane helix</keyword>
<feature type="compositionally biased region" description="Acidic residues" evidence="1">
    <location>
        <begin position="470"/>
        <end position="489"/>
    </location>
</feature>
<organism evidence="4 5">
    <name type="scientific">Candidatus Nomurabacteria bacterium CG1_02_47_685</name>
    <dbReference type="NCBI Taxonomy" id="1805282"/>
    <lineage>
        <taxon>Bacteria</taxon>
        <taxon>Candidatus Nomuraibacteriota</taxon>
    </lineage>
</organism>
<keyword evidence="2" id="KW-0812">Transmembrane</keyword>
<name>A0A1J4VA00_9BACT</name>
<protein>
    <recommendedName>
        <fullName evidence="3">LTD domain-containing protein</fullName>
    </recommendedName>
</protein>
<dbReference type="InterPro" id="IPR001322">
    <property type="entry name" value="Lamin_tail_dom"/>
</dbReference>
<feature type="compositionally biased region" description="Low complexity" evidence="1">
    <location>
        <begin position="421"/>
        <end position="436"/>
    </location>
</feature>
<dbReference type="InterPro" id="IPR036415">
    <property type="entry name" value="Lamin_tail_dom_sf"/>
</dbReference>
<feature type="transmembrane region" description="Helical" evidence="2">
    <location>
        <begin position="56"/>
        <end position="81"/>
    </location>
</feature>
<dbReference type="SUPFAM" id="SSF74853">
    <property type="entry name" value="Lamin A/C globular tail domain"/>
    <property type="match status" value="1"/>
</dbReference>
<dbReference type="EMBL" id="MNVO01000062">
    <property type="protein sequence ID" value="OIO31573.1"/>
    <property type="molecule type" value="Genomic_DNA"/>
</dbReference>
<gene>
    <name evidence="4" type="ORF">AUJ44_04285</name>
</gene>
<dbReference type="STRING" id="1805282.AUJ44_04285"/>
<dbReference type="Pfam" id="PF00932">
    <property type="entry name" value="LTD"/>
    <property type="match status" value="1"/>
</dbReference>
<dbReference type="Proteomes" id="UP000183206">
    <property type="component" value="Unassembled WGS sequence"/>
</dbReference>
<feature type="compositionally biased region" description="Basic and acidic residues" evidence="1">
    <location>
        <begin position="451"/>
        <end position="469"/>
    </location>
</feature>
<keyword evidence="2" id="KW-0472">Membrane</keyword>